<gene>
    <name evidence="1" type="ORF">B4N89_17140</name>
</gene>
<organism evidence="1 2">
    <name type="scientific">Embleya scabrispora</name>
    <dbReference type="NCBI Taxonomy" id="159449"/>
    <lineage>
        <taxon>Bacteria</taxon>
        <taxon>Bacillati</taxon>
        <taxon>Actinomycetota</taxon>
        <taxon>Actinomycetes</taxon>
        <taxon>Kitasatosporales</taxon>
        <taxon>Streptomycetaceae</taxon>
        <taxon>Embleya</taxon>
    </lineage>
</organism>
<dbReference type="PANTHER" id="PTHR21174">
    <property type="match status" value="1"/>
</dbReference>
<sequence>MSNRLVVGFARSFCHAGHVERIQESATVTLRDQWARLVGEHAEAGAVVESLLARYAEPHRRYHDTDHLRTVLDLIGELAYEADDADAVMLAAWFHDAVYDPARADNEERSARLAERGLREAGVAPALVAETARLVRVTAEHAPGEHDRNAHVLCDADLAILAADRERYEAYTAAVREEYAFVPDEAFRAARAAVLRDLMSLPRLFHTRLGAARYEEAARFNMRAELERLEGSIPRQQS</sequence>
<name>A0A1T3P023_9ACTN</name>
<evidence type="ECO:0000313" key="2">
    <source>
        <dbReference type="Proteomes" id="UP000190037"/>
    </source>
</evidence>
<evidence type="ECO:0000313" key="1">
    <source>
        <dbReference type="EMBL" id="OPC82433.1"/>
    </source>
</evidence>
<proteinExistence type="predicted"/>
<dbReference type="Proteomes" id="UP000190037">
    <property type="component" value="Unassembled WGS sequence"/>
</dbReference>
<keyword evidence="2" id="KW-1185">Reference proteome</keyword>
<dbReference type="Gene3D" id="1.10.3210.10">
    <property type="entry name" value="Hypothetical protein af1432"/>
    <property type="match status" value="1"/>
</dbReference>
<dbReference type="OrthoDB" id="9808993at2"/>
<dbReference type="EMBL" id="MWQN01000001">
    <property type="protein sequence ID" value="OPC82433.1"/>
    <property type="molecule type" value="Genomic_DNA"/>
</dbReference>
<dbReference type="InterPro" id="IPR009218">
    <property type="entry name" value="HD_phosphohydro"/>
</dbReference>
<dbReference type="AlphaFoldDB" id="A0A1T3P023"/>
<dbReference type="GO" id="GO:0016787">
    <property type="term" value="F:hydrolase activity"/>
    <property type="evidence" value="ECO:0007669"/>
    <property type="project" value="UniProtKB-KW"/>
</dbReference>
<dbReference type="STRING" id="159449.B4N89_17140"/>
<protein>
    <submittedName>
        <fullName evidence="1">Metal-dependent phosphohydrolase</fullName>
    </submittedName>
</protein>
<accession>A0A1T3P023</accession>
<reference evidence="1 2" key="1">
    <citation type="submission" date="2017-03" db="EMBL/GenBank/DDBJ databases">
        <title>Draft genome sequence of Streptomyces scabrisporus NF3, endophyte isolated from Amphipterygium adstringens.</title>
        <authorList>
            <person name="Vazquez M."/>
            <person name="Ceapa C.D."/>
            <person name="Rodriguez Luna D."/>
            <person name="Sanchez Esquivel S."/>
        </authorList>
    </citation>
    <scope>NUCLEOTIDE SEQUENCE [LARGE SCALE GENOMIC DNA]</scope>
    <source>
        <strain evidence="1 2">NF3</strain>
    </source>
</reference>
<dbReference type="SUPFAM" id="SSF109604">
    <property type="entry name" value="HD-domain/PDEase-like"/>
    <property type="match status" value="1"/>
</dbReference>
<keyword evidence="1" id="KW-0378">Hydrolase</keyword>
<dbReference type="PANTHER" id="PTHR21174:SF0">
    <property type="entry name" value="HD PHOSPHOHYDROLASE FAMILY PROTEIN-RELATED"/>
    <property type="match status" value="1"/>
</dbReference>
<dbReference type="eggNOG" id="COG4339">
    <property type="taxonomic scope" value="Bacteria"/>
</dbReference>
<comment type="caution">
    <text evidence="1">The sequence shown here is derived from an EMBL/GenBank/DDBJ whole genome shotgun (WGS) entry which is preliminary data.</text>
</comment>